<evidence type="ECO:0000256" key="4">
    <source>
        <dbReference type="ARBA" id="ARBA00022670"/>
    </source>
</evidence>
<dbReference type="InterPro" id="IPR023214">
    <property type="entry name" value="HAD_sf"/>
</dbReference>
<evidence type="ECO:0000256" key="11">
    <source>
        <dbReference type="SAM" id="MobiDB-lite"/>
    </source>
</evidence>
<dbReference type="Pfam" id="PF26038">
    <property type="entry name" value="Dimer_MINDY4_N"/>
    <property type="match status" value="1"/>
</dbReference>
<keyword evidence="14" id="KW-1185">Reference proteome</keyword>
<name>A0AAD5XHH6_9FUNG</name>
<feature type="region of interest" description="Disordered" evidence="11">
    <location>
        <begin position="254"/>
        <end position="282"/>
    </location>
</feature>
<feature type="region of interest" description="Disordered" evidence="11">
    <location>
        <begin position="1"/>
        <end position="23"/>
    </location>
</feature>
<dbReference type="PANTHER" id="PTHR12473:SF8">
    <property type="entry name" value="UBIQUITIN CARBOXYL-TERMINAL HYDROLASE MINDY-4-RELATED"/>
    <property type="match status" value="1"/>
</dbReference>
<dbReference type="Proteomes" id="UP001211907">
    <property type="component" value="Unassembled WGS sequence"/>
</dbReference>
<keyword evidence="4" id="KW-0645">Protease</keyword>
<dbReference type="GO" id="GO:1990380">
    <property type="term" value="F:K48-linked deubiquitinase activity"/>
    <property type="evidence" value="ECO:0007669"/>
    <property type="project" value="InterPro"/>
</dbReference>
<reference evidence="13" key="1">
    <citation type="submission" date="2020-05" db="EMBL/GenBank/DDBJ databases">
        <title>Phylogenomic resolution of chytrid fungi.</title>
        <authorList>
            <person name="Stajich J.E."/>
            <person name="Amses K."/>
            <person name="Simmons R."/>
            <person name="Seto K."/>
            <person name="Myers J."/>
            <person name="Bonds A."/>
            <person name="Quandt C.A."/>
            <person name="Barry K."/>
            <person name="Liu P."/>
            <person name="Grigoriev I."/>
            <person name="Longcore J.E."/>
            <person name="James T.Y."/>
        </authorList>
    </citation>
    <scope>NUCLEOTIDE SEQUENCE</scope>
    <source>
        <strain evidence="13">JEL0513</strain>
    </source>
</reference>
<keyword evidence="6" id="KW-0378">Hydrolase</keyword>
<feature type="region of interest" description="Disordered" evidence="11">
    <location>
        <begin position="806"/>
        <end position="873"/>
    </location>
</feature>
<dbReference type="InterPro" id="IPR036412">
    <property type="entry name" value="HAD-like_sf"/>
</dbReference>
<evidence type="ECO:0000313" key="13">
    <source>
        <dbReference type="EMBL" id="KAJ3137418.1"/>
    </source>
</evidence>
<gene>
    <name evidence="13" type="ORF">HK100_000687</name>
</gene>
<evidence type="ECO:0000256" key="6">
    <source>
        <dbReference type="ARBA" id="ARBA00022801"/>
    </source>
</evidence>
<dbReference type="GO" id="GO:0071108">
    <property type="term" value="P:protein K48-linked deubiquitination"/>
    <property type="evidence" value="ECO:0007669"/>
    <property type="project" value="InterPro"/>
</dbReference>
<feature type="region of interest" description="Disordered" evidence="11">
    <location>
        <begin position="178"/>
        <end position="242"/>
    </location>
</feature>
<comment type="caution">
    <text evidence="13">The sequence shown here is derived from an EMBL/GenBank/DDBJ whole genome shotgun (WGS) entry which is preliminary data.</text>
</comment>
<proteinExistence type="inferred from homology"/>
<dbReference type="InterPro" id="IPR004274">
    <property type="entry name" value="FCP1_dom"/>
</dbReference>
<dbReference type="InterPro" id="IPR059022">
    <property type="entry name" value="MINDY4_N"/>
</dbReference>
<comment type="catalytic activity">
    <reaction evidence="1">
        <text>Thiol-dependent hydrolysis of ester, thioester, amide, peptide and isopeptide bonds formed by the C-terminal Gly of ubiquitin (a 76-residue protein attached to proteins as an intracellular targeting signal).</text>
        <dbReference type="EC" id="3.4.19.12"/>
    </reaction>
</comment>
<dbReference type="InterPro" id="IPR039785">
    <property type="entry name" value="MINY3/4"/>
</dbReference>
<protein>
    <recommendedName>
        <fullName evidence="9">Probable ubiquitin carboxyl-terminal hydrolase MINDY-4</fullName>
        <ecNumber evidence="3">3.4.19.12</ecNumber>
    </recommendedName>
    <alternativeName>
        <fullName evidence="10">Probable deubiquitinating enzyme MINDY-4</fullName>
    </alternativeName>
</protein>
<dbReference type="SMART" id="SM00577">
    <property type="entry name" value="CPDc"/>
    <property type="match status" value="1"/>
</dbReference>
<sequence>MQNSSKISPRSIHSSSNTPTTIPSSGLSAIASSNFSATIVTAPLTAALIKEYLSSRGLTKTLDAFKLEFLQFQKTAISSRQELAEQLGISKLIRQNKAQGINYILYFCVIFSESSLFKDQPLKSQLEIIVKHLVNRASQTVSSQNKTSPPALRTPKYLDNLQESFDVNSGAVMFKRPLGGFTPSNPRAISAQPNKASERTNHSTSSRKLDASFSSHLSEEKGTTASSKLTRSNESSQKEHEYIDKVGGEFVHSLKGRPKSAVSVSEELSSKGKTGGLSHQQPKTNDIQVLDEFDEDDLSFTSDIGAPVFQGGKVGGLGSTETRGVLISTQKALLLRKVVFPGTISGGEESRARSTFADEWRGKGFCFNDNSDLAYGIVQIKGGPCGLLAAVQAFVLKHLLFVESVHNIRNGKLRPGTSQTQTALIESFAEILWQAGGTRHRRAVVAVYNPNLRANLSANLQREKYVPDGITENMQLFEFYDINLLKEFLLINIGTFTVNDPNKQGLIQLLYSVILSRGAETLRDEDFDEIDCSLIGRHGYCTQEMVNLILTGKAISNVHDGDIRLGDGEDTKILKGMKKTCQFGFLSLFEHYGSMKVGEYLKTPLLPIFIICSESHFTVLFSVEKDLLGKHSHTTALELFYYDGLANQDEEIVLEIALDSKKDSSHEHRNESLIPPLEHVLKTRLLPGCVDSMDIANLLSDGEETMSVRAPHDAHFSIVTSVSPKREPSRSVATISPEPQTAVTHLFEDGQVADAAAASIGALSNTITSSNSVINSALATVKSVDTISNAVDTILVTINRVQPPTAQQQQRQLQQQSQSQSESQQEPQPPHTIISLSSNPPAFGKSLPGDIPNTPSPNTLTAKPPLAPAPNRPFSLTQELLKPHGLPSKPLIGSQENLQRLSEASQQNSVQIGQNGNTQRFPQRNRQPQTHAMRSNTFGFKLPVKRSADNGAIFSREIKVKLVGDLKLDPKRDGVLSSAAISRNESSVDSGGASSVVTAMPISIPDPSKPRPLLFTSSHQPTETWKFKLNLPQNDGSLPIEKTEAQFVHFTAVQMIRRNSYPPILLESEYTLKSLLPRSFFNMLQTNGVPHNFVFSFSNSEHGFFKEMAGLRKTAYINMKEATSNEVWELHLKTSRERTNVFGYLVRAADVRNFIQQRLTMLTTSRKLPLVLDLDDTLVRMVGSDERGNVPPNQAELVPDRVRTLTDGRRVVLTDRVEEFLQWAQRFFEINVCSVGDQPYVDMVVGALDPQRNLIRGQLYSARAEFIHIQGTSMARRPPKDLESLFVFPKRGGEGATLFWGPFADPLVVDDNVGMWPLEQQDNIIVVREQRNSLVWSVQLFPHVQTVLQHVHTEFFKQLDAWDKNLASPMNLGPSSCQIYKEFLRTEFSRKIGDSLTSVPVTGGQKRFDVFSAAVVNGVFGGDVSLSNIIRTGVGYSSEGTGVGTISDIGTGVSSDFDTSFVGGISTQLLQSAGVKSSLVSGNIITPLLGTVALPDD</sequence>
<evidence type="ECO:0000256" key="10">
    <source>
        <dbReference type="ARBA" id="ARBA00041360"/>
    </source>
</evidence>
<evidence type="ECO:0000256" key="2">
    <source>
        <dbReference type="ARBA" id="ARBA00011074"/>
    </source>
</evidence>
<evidence type="ECO:0000259" key="12">
    <source>
        <dbReference type="PROSITE" id="PS50969"/>
    </source>
</evidence>
<keyword evidence="7" id="KW-0788">Thiol protease</keyword>
<dbReference type="Gene3D" id="3.40.50.1000">
    <property type="entry name" value="HAD superfamily/HAD-like"/>
    <property type="match status" value="1"/>
</dbReference>
<feature type="compositionally biased region" description="Polar residues" evidence="11">
    <location>
        <begin position="202"/>
        <end position="216"/>
    </location>
</feature>
<feature type="compositionally biased region" description="Low complexity" evidence="11">
    <location>
        <begin position="806"/>
        <end position="826"/>
    </location>
</feature>
<dbReference type="PROSITE" id="PS50969">
    <property type="entry name" value="FCP1"/>
    <property type="match status" value="1"/>
</dbReference>
<evidence type="ECO:0000256" key="5">
    <source>
        <dbReference type="ARBA" id="ARBA00022786"/>
    </source>
</evidence>
<dbReference type="SMART" id="SM01174">
    <property type="entry name" value="DUF4205"/>
    <property type="match status" value="1"/>
</dbReference>
<dbReference type="GO" id="GO:0004843">
    <property type="term" value="F:cysteine-type deubiquitinase activity"/>
    <property type="evidence" value="ECO:0007669"/>
    <property type="project" value="UniProtKB-EC"/>
</dbReference>
<dbReference type="Pfam" id="PF03031">
    <property type="entry name" value="NIF"/>
    <property type="match status" value="1"/>
</dbReference>
<dbReference type="SUPFAM" id="SSF56784">
    <property type="entry name" value="HAD-like"/>
    <property type="match status" value="1"/>
</dbReference>
<evidence type="ECO:0000313" key="14">
    <source>
        <dbReference type="Proteomes" id="UP001211907"/>
    </source>
</evidence>
<organism evidence="13 14">
    <name type="scientific">Physocladia obscura</name>
    <dbReference type="NCBI Taxonomy" id="109957"/>
    <lineage>
        <taxon>Eukaryota</taxon>
        <taxon>Fungi</taxon>
        <taxon>Fungi incertae sedis</taxon>
        <taxon>Chytridiomycota</taxon>
        <taxon>Chytridiomycota incertae sedis</taxon>
        <taxon>Chytridiomycetes</taxon>
        <taxon>Chytridiales</taxon>
        <taxon>Chytriomycetaceae</taxon>
        <taxon>Physocladia</taxon>
    </lineage>
</organism>
<dbReference type="EC" id="3.4.19.12" evidence="3"/>
<feature type="domain" description="FCP1 homology" evidence="12">
    <location>
        <begin position="1163"/>
        <end position="1351"/>
    </location>
</feature>
<dbReference type="EMBL" id="JADGJH010000114">
    <property type="protein sequence ID" value="KAJ3137418.1"/>
    <property type="molecule type" value="Genomic_DNA"/>
</dbReference>
<keyword evidence="5" id="KW-0833">Ubl conjugation pathway</keyword>
<evidence type="ECO:0000256" key="3">
    <source>
        <dbReference type="ARBA" id="ARBA00012759"/>
    </source>
</evidence>
<feature type="region of interest" description="Disordered" evidence="11">
    <location>
        <begin position="900"/>
        <end position="938"/>
    </location>
</feature>
<evidence type="ECO:0000256" key="7">
    <source>
        <dbReference type="ARBA" id="ARBA00022807"/>
    </source>
</evidence>
<accession>A0AAD5XHH6</accession>
<evidence type="ECO:0000256" key="9">
    <source>
        <dbReference type="ARBA" id="ARBA00039781"/>
    </source>
</evidence>
<evidence type="ECO:0000256" key="8">
    <source>
        <dbReference type="ARBA" id="ARBA00037630"/>
    </source>
</evidence>
<dbReference type="InterPro" id="IPR025257">
    <property type="entry name" value="MINDY-3/4_CD"/>
</dbReference>
<dbReference type="PANTHER" id="PTHR12473">
    <property type="entry name" value="UBIQUITIN CARBOXYL-TERMINAL HYDROLASE MINDY-4-RELATED"/>
    <property type="match status" value="1"/>
</dbReference>
<feature type="compositionally biased region" description="Polar residues" evidence="11">
    <location>
        <begin position="223"/>
        <end position="235"/>
    </location>
</feature>
<evidence type="ECO:0000256" key="1">
    <source>
        <dbReference type="ARBA" id="ARBA00000707"/>
    </source>
</evidence>
<feature type="compositionally biased region" description="Polar residues" evidence="11">
    <location>
        <begin position="182"/>
        <end position="195"/>
    </location>
</feature>
<comment type="similarity">
    <text evidence="2">Belongs to the MINDY deubiquitinase family. FAM188 subfamily.</text>
</comment>
<dbReference type="GO" id="GO:0006508">
    <property type="term" value="P:proteolysis"/>
    <property type="evidence" value="ECO:0007669"/>
    <property type="project" value="UniProtKB-KW"/>
</dbReference>
<dbReference type="Pfam" id="PF13898">
    <property type="entry name" value="MINDY-3_4_CD"/>
    <property type="match status" value="1"/>
</dbReference>
<comment type="function">
    <text evidence="8">Probable hydrolase that can remove 'Lys-48'-linked conjugated ubiquitin from proteins.</text>
</comment>